<feature type="transmembrane region" description="Helical" evidence="7">
    <location>
        <begin position="99"/>
        <end position="118"/>
    </location>
</feature>
<comment type="subcellular location">
    <subcellularLocation>
        <location evidence="1">Cell membrane</location>
        <topology evidence="1">Multi-pass membrane protein</topology>
    </subcellularLocation>
</comment>
<keyword evidence="10" id="KW-1185">Reference proteome</keyword>
<name>A0A4T9T8B6_9ACTN</name>
<dbReference type="InterPro" id="IPR000620">
    <property type="entry name" value="EamA_dom"/>
</dbReference>
<reference evidence="9 10" key="1">
    <citation type="submission" date="2019-04" db="EMBL/GenBank/DDBJ databases">
        <title>Microbes associate with the intestines of laboratory mice.</title>
        <authorList>
            <person name="Navarre W."/>
            <person name="Wong E."/>
            <person name="Huang K.C."/>
            <person name="Tropini C."/>
            <person name="Ng K."/>
            <person name="Yu B."/>
        </authorList>
    </citation>
    <scope>NUCLEOTIDE SEQUENCE [LARGE SCALE GENOMIC DNA]</scope>
    <source>
        <strain evidence="9 10">NM48_B13</strain>
    </source>
</reference>
<evidence type="ECO:0000256" key="7">
    <source>
        <dbReference type="SAM" id="Phobius"/>
    </source>
</evidence>
<feature type="transmembrane region" description="Helical" evidence="7">
    <location>
        <begin position="245"/>
        <end position="266"/>
    </location>
</feature>
<dbReference type="OrthoDB" id="9804865at2"/>
<dbReference type="GO" id="GO:0005886">
    <property type="term" value="C:plasma membrane"/>
    <property type="evidence" value="ECO:0007669"/>
    <property type="project" value="UniProtKB-SubCell"/>
</dbReference>
<feature type="transmembrane region" description="Helical" evidence="7">
    <location>
        <begin position="272"/>
        <end position="294"/>
    </location>
</feature>
<evidence type="ECO:0000259" key="8">
    <source>
        <dbReference type="Pfam" id="PF00892"/>
    </source>
</evidence>
<feature type="domain" description="EamA" evidence="8">
    <location>
        <begin position="151"/>
        <end position="285"/>
    </location>
</feature>
<dbReference type="EMBL" id="SSTM01000008">
    <property type="protein sequence ID" value="TJW09647.1"/>
    <property type="molecule type" value="Genomic_DNA"/>
</dbReference>
<proteinExistence type="inferred from homology"/>
<feature type="transmembrane region" description="Helical" evidence="7">
    <location>
        <begin position="149"/>
        <end position="170"/>
    </location>
</feature>
<feature type="transmembrane region" description="Helical" evidence="7">
    <location>
        <begin position="182"/>
        <end position="200"/>
    </location>
</feature>
<comment type="similarity">
    <text evidence="2">Belongs to the EamA transporter family.</text>
</comment>
<evidence type="ECO:0000313" key="10">
    <source>
        <dbReference type="Proteomes" id="UP000309454"/>
    </source>
</evidence>
<dbReference type="RefSeq" id="WP_136846167.1">
    <property type="nucleotide sequence ID" value="NZ_CANPEU010000007.1"/>
</dbReference>
<accession>A0A4T9T8B6</accession>
<evidence type="ECO:0000256" key="5">
    <source>
        <dbReference type="ARBA" id="ARBA00022989"/>
    </source>
</evidence>
<keyword evidence="5 7" id="KW-1133">Transmembrane helix</keyword>
<evidence type="ECO:0000313" key="9">
    <source>
        <dbReference type="EMBL" id="TJW09647.1"/>
    </source>
</evidence>
<dbReference type="Proteomes" id="UP000309454">
    <property type="component" value="Unassembled WGS sequence"/>
</dbReference>
<keyword evidence="6 7" id="KW-0472">Membrane</keyword>
<feature type="domain" description="EamA" evidence="8">
    <location>
        <begin position="14"/>
        <end position="141"/>
    </location>
</feature>
<sequence length="322" mass="34446">MASGGRPLWVYKGMILVAVLFWGLGTVVMKDTVASVPPSYLTGIRFLITGVLVALIFWKNFRRAFTPQALRSGIIFGVLLFAAYWTQTVGLISTTPGKSAFLTSVYVVMVPFLCWPFYKKRPTVFTIAAAALCLAGIGCVSVSGESFALGFGELMTLVCAVFFAMHIMYVNSVPGQLDMMGMTVIQFLTMGVLGLVAGFFTEPLPAAEVLLSGNFLFNLAYLVVFSSAVALIFQNIAVAHLPATTASLLLSLEAVSGAVFSVLLFGEMLTPLLLLGFAIIFAGIVTSEVGPGLWEKISARRQTEAAAVFPTGDELTTDSQEL</sequence>
<feature type="transmembrane region" description="Helical" evidence="7">
    <location>
        <begin position="70"/>
        <end position="87"/>
    </location>
</feature>
<keyword evidence="3" id="KW-1003">Cell membrane</keyword>
<evidence type="ECO:0000256" key="4">
    <source>
        <dbReference type="ARBA" id="ARBA00022692"/>
    </source>
</evidence>
<dbReference type="InterPro" id="IPR037185">
    <property type="entry name" value="EmrE-like"/>
</dbReference>
<dbReference type="SUPFAM" id="SSF103481">
    <property type="entry name" value="Multidrug resistance efflux transporter EmrE"/>
    <property type="match status" value="2"/>
</dbReference>
<feature type="transmembrane region" description="Helical" evidence="7">
    <location>
        <begin position="125"/>
        <end position="143"/>
    </location>
</feature>
<keyword evidence="4 7" id="KW-0812">Transmembrane</keyword>
<evidence type="ECO:0000256" key="6">
    <source>
        <dbReference type="ARBA" id="ARBA00023136"/>
    </source>
</evidence>
<evidence type="ECO:0000256" key="1">
    <source>
        <dbReference type="ARBA" id="ARBA00004651"/>
    </source>
</evidence>
<comment type="caution">
    <text evidence="9">The sequence shown here is derived from an EMBL/GenBank/DDBJ whole genome shotgun (WGS) entry which is preliminary data.</text>
</comment>
<feature type="transmembrane region" description="Helical" evidence="7">
    <location>
        <begin position="9"/>
        <end position="28"/>
    </location>
</feature>
<feature type="transmembrane region" description="Helical" evidence="7">
    <location>
        <begin position="40"/>
        <end position="58"/>
    </location>
</feature>
<dbReference type="Pfam" id="PF00892">
    <property type="entry name" value="EamA"/>
    <property type="match status" value="2"/>
</dbReference>
<evidence type="ECO:0000256" key="2">
    <source>
        <dbReference type="ARBA" id="ARBA00007362"/>
    </source>
</evidence>
<gene>
    <name evidence="9" type="ORF">E5982_08940</name>
</gene>
<dbReference type="PANTHER" id="PTHR42920">
    <property type="entry name" value="OS03G0707200 PROTEIN-RELATED"/>
    <property type="match status" value="1"/>
</dbReference>
<protein>
    <submittedName>
        <fullName evidence="9">DMT family transporter</fullName>
    </submittedName>
</protein>
<dbReference type="InterPro" id="IPR051258">
    <property type="entry name" value="Diverse_Substrate_Transporter"/>
</dbReference>
<organism evidence="9 10">
    <name type="scientific">Parvibacter caecicola</name>
    <dbReference type="NCBI Taxonomy" id="747645"/>
    <lineage>
        <taxon>Bacteria</taxon>
        <taxon>Bacillati</taxon>
        <taxon>Actinomycetota</taxon>
        <taxon>Coriobacteriia</taxon>
        <taxon>Coriobacteriales</taxon>
        <taxon>Coriobacteriaceae</taxon>
        <taxon>Parvibacter</taxon>
    </lineage>
</organism>
<evidence type="ECO:0000256" key="3">
    <source>
        <dbReference type="ARBA" id="ARBA00022475"/>
    </source>
</evidence>
<dbReference type="PANTHER" id="PTHR42920:SF5">
    <property type="entry name" value="EAMA DOMAIN-CONTAINING PROTEIN"/>
    <property type="match status" value="1"/>
</dbReference>
<dbReference type="AlphaFoldDB" id="A0A4T9T8B6"/>
<feature type="transmembrane region" description="Helical" evidence="7">
    <location>
        <begin position="215"/>
        <end position="233"/>
    </location>
</feature>